<organism evidence="3 4">
    <name type="scientific">Lottia gigantea</name>
    <name type="common">Giant owl limpet</name>
    <dbReference type="NCBI Taxonomy" id="225164"/>
    <lineage>
        <taxon>Eukaryota</taxon>
        <taxon>Metazoa</taxon>
        <taxon>Spiralia</taxon>
        <taxon>Lophotrochozoa</taxon>
        <taxon>Mollusca</taxon>
        <taxon>Gastropoda</taxon>
        <taxon>Patellogastropoda</taxon>
        <taxon>Lottioidea</taxon>
        <taxon>Lottiidae</taxon>
        <taxon>Lottia</taxon>
    </lineage>
</organism>
<dbReference type="RefSeq" id="XP_009062909.1">
    <property type="nucleotide sequence ID" value="XM_009064661.1"/>
</dbReference>
<protein>
    <submittedName>
        <fullName evidence="3">Uncharacterized protein</fullName>
    </submittedName>
</protein>
<sequence>MSYYDQWFLTNQQPDSPGKRKREDFYSDGGKYSSDYTEAGGSTGRGGGPGSSYRGGAGGSGRGRGNQSGNRGDHGRGGYGPTNYSDYQHGSTSWQGFSNNKFVSKKQRMLEEIAQLEDDTEELMLQEKLRALREEKKMREMALNKPYLSGSSFMGRGGFGRGRGFGPGMPPRDNFGWGYGAGPSRGRGGQGYHSRRGDGHVNRGRGGPGHRYRKIDKKTDRESEEKKEKELEENNPYEYKLELKEEVDMKGRDQRLLTLMKLIKSFDYRSSPAQTLRHCIRNNNLNIQVYFYKNKSVLFLDKLFIARGTARNQKSDTYTQAIDKLRNLSLDEIKADAEKAGEYNVYPEKRQYPAHSTEEMRKLTTPIEIADFPFRRRLELFCIAVNRHDPNINCTKLYCTKYAMNLRSVYTFHPEEADTRRQHMRIYLCEMFVCEAIGYDRGKCDRQCINNFYETLKTKTIDELIENDGRYSKDVFQPPTSIQFKGVGQQVEDNLCRLASLSSGTLEAIEKNNADDLVLIERKSYDGSWSKILEDSALYNRLKLTYVWDLVHPGGELPEIGTEKKMEFEVEMIKDGRKSGKKGKSSKKADVEEDRVFADTNEIDDVERHKEAVAQRAREYRVMMISCKVFLQDKCVGEGYSIYRRCAQQVAAAITYKNLFSKHTAIYDDGKQENQDYDYADIIKRAEELCQELPKPPAFEDFDQSLSSSDTADLTVERHDNDNDDKSDENDQSDDDADYKLENDEQNKESNKGNNKTIECKTLGKTIFFHDKEEELLPWIREIVKRDLEKLAASDVLSKGYVVYRGYPGHMNRFLRFCSKKYGLDIRSRMDKGKKSGMILTKPIPQAKDMVEKLMEIPDKCCNGYTLEQIRQPDGNLEVYHKLVKQSSLKLPKQKQGVKEEYTTSVQSFKPVLDSYQTSNSSIDTTNSQPGLYRTATTASAFNSNPAANSQPLLSLHRGSKHAQVRSFQRKSEKADSQEDKSKTDNQCFPNQRALQDSVLDFQSNHNFCDNPIPPYRRQPPRLNLHRHSERMPKLPFRRYSSPPVYESCQQDFPDYCDDIQSNYQRRYSDNESSRHHNGSIRYSPLQSRGRSDNILRRHSLRGRHETRPSFSSFEARHDFKCDQDYYETSRWNYRT</sequence>
<evidence type="ECO:0000313" key="4">
    <source>
        <dbReference type="Proteomes" id="UP000030746"/>
    </source>
</evidence>
<feature type="compositionally biased region" description="Acidic residues" evidence="2">
    <location>
        <begin position="722"/>
        <end position="737"/>
    </location>
</feature>
<evidence type="ECO:0000256" key="1">
    <source>
        <dbReference type="SAM" id="Coils"/>
    </source>
</evidence>
<keyword evidence="1" id="KW-0175">Coiled coil</keyword>
<feature type="region of interest" description="Disordered" evidence="2">
    <location>
        <begin position="184"/>
        <end position="233"/>
    </location>
</feature>
<feature type="compositionally biased region" description="Basic and acidic residues" evidence="2">
    <location>
        <begin position="970"/>
        <end position="984"/>
    </location>
</feature>
<proteinExistence type="predicted"/>
<accession>V3ZPW3</accession>
<feature type="coiled-coil region" evidence="1">
    <location>
        <begin position="99"/>
        <end position="126"/>
    </location>
</feature>
<feature type="compositionally biased region" description="Basic and acidic residues" evidence="2">
    <location>
        <begin position="217"/>
        <end position="232"/>
    </location>
</feature>
<dbReference type="Proteomes" id="UP000030746">
    <property type="component" value="Unassembled WGS sequence"/>
</dbReference>
<name>V3ZPW3_LOTGI</name>
<feature type="region of interest" description="Disordered" evidence="2">
    <location>
        <begin position="1"/>
        <end position="98"/>
    </location>
</feature>
<feature type="region of interest" description="Disordered" evidence="2">
    <location>
        <begin position="697"/>
        <end position="756"/>
    </location>
</feature>
<reference evidence="3 4" key="1">
    <citation type="journal article" date="2013" name="Nature">
        <title>Insights into bilaterian evolution from three spiralian genomes.</title>
        <authorList>
            <person name="Simakov O."/>
            <person name="Marletaz F."/>
            <person name="Cho S.J."/>
            <person name="Edsinger-Gonzales E."/>
            <person name="Havlak P."/>
            <person name="Hellsten U."/>
            <person name="Kuo D.H."/>
            <person name="Larsson T."/>
            <person name="Lv J."/>
            <person name="Arendt D."/>
            <person name="Savage R."/>
            <person name="Osoegawa K."/>
            <person name="de Jong P."/>
            <person name="Grimwood J."/>
            <person name="Chapman J.A."/>
            <person name="Shapiro H."/>
            <person name="Aerts A."/>
            <person name="Otillar R.P."/>
            <person name="Terry A.Y."/>
            <person name="Boore J.L."/>
            <person name="Grigoriev I.V."/>
            <person name="Lindberg D.R."/>
            <person name="Seaver E.C."/>
            <person name="Weisblat D.A."/>
            <person name="Putnam N.H."/>
            <person name="Rokhsar D.S."/>
        </authorList>
    </citation>
    <scope>NUCLEOTIDE SEQUENCE [LARGE SCALE GENOMIC DNA]</scope>
</reference>
<dbReference type="CTD" id="20249846"/>
<feature type="compositionally biased region" description="Polar residues" evidence="2">
    <location>
        <begin position="82"/>
        <end position="98"/>
    </location>
</feature>
<evidence type="ECO:0000313" key="3">
    <source>
        <dbReference type="EMBL" id="ESO86367.1"/>
    </source>
</evidence>
<dbReference type="HOGENOM" id="CLU_278413_0_0_1"/>
<feature type="region of interest" description="Disordered" evidence="2">
    <location>
        <begin position="1006"/>
        <end position="1041"/>
    </location>
</feature>
<gene>
    <name evidence="3" type="ORF">LOTGIDRAFT_235417</name>
</gene>
<dbReference type="KEGG" id="lgi:LOTGIDRAFT_235417"/>
<feature type="compositionally biased region" description="Gly residues" evidence="2">
    <location>
        <begin position="41"/>
        <end position="66"/>
    </location>
</feature>
<feature type="compositionally biased region" description="Basic and acidic residues" evidence="2">
    <location>
        <begin position="738"/>
        <end position="751"/>
    </location>
</feature>
<feature type="region of interest" description="Disordered" evidence="2">
    <location>
        <begin position="1067"/>
        <end position="1110"/>
    </location>
</feature>
<dbReference type="GeneID" id="20249846"/>
<keyword evidence="4" id="KW-1185">Reference proteome</keyword>
<dbReference type="AlphaFoldDB" id="V3ZPW3"/>
<evidence type="ECO:0000256" key="2">
    <source>
        <dbReference type="SAM" id="MobiDB-lite"/>
    </source>
</evidence>
<dbReference type="EMBL" id="KB203083">
    <property type="protein sequence ID" value="ESO86367.1"/>
    <property type="molecule type" value="Genomic_DNA"/>
</dbReference>
<feature type="region of interest" description="Disordered" evidence="2">
    <location>
        <begin position="942"/>
        <end position="989"/>
    </location>
</feature>